<dbReference type="InterPro" id="IPR043504">
    <property type="entry name" value="Peptidase_S1_PA_chymotrypsin"/>
</dbReference>
<evidence type="ECO:0000256" key="4">
    <source>
        <dbReference type="ARBA" id="ARBA00022729"/>
    </source>
</evidence>
<dbReference type="InterPro" id="IPR001314">
    <property type="entry name" value="Peptidase_S1A"/>
</dbReference>
<keyword evidence="4 12" id="KW-0732">Signal</keyword>
<evidence type="ECO:0000256" key="8">
    <source>
        <dbReference type="ARBA" id="ARBA00023180"/>
    </source>
</evidence>
<dbReference type="EMBL" id="HBNS01014047">
    <property type="protein sequence ID" value="CAE4600345.1"/>
    <property type="molecule type" value="Transcribed_RNA"/>
</dbReference>
<dbReference type="PROSITE" id="PS50240">
    <property type="entry name" value="TRYPSIN_DOM"/>
    <property type="match status" value="1"/>
</dbReference>
<dbReference type="PANTHER" id="PTHR24276">
    <property type="entry name" value="POLYSERASE-RELATED"/>
    <property type="match status" value="1"/>
</dbReference>
<reference evidence="14" key="1">
    <citation type="submission" date="2021-01" db="EMBL/GenBank/DDBJ databases">
        <authorList>
            <person name="Corre E."/>
            <person name="Pelletier E."/>
            <person name="Niang G."/>
            <person name="Scheremetjew M."/>
            <person name="Finn R."/>
            <person name="Kale V."/>
            <person name="Holt S."/>
            <person name="Cochrane G."/>
            <person name="Meng A."/>
            <person name="Brown T."/>
            <person name="Cohen L."/>
        </authorList>
    </citation>
    <scope>NUCLEOTIDE SEQUENCE</scope>
    <source>
        <strain evidence="14">GSO104</strain>
    </source>
</reference>
<dbReference type="GO" id="GO:0005576">
    <property type="term" value="C:extracellular region"/>
    <property type="evidence" value="ECO:0007669"/>
    <property type="project" value="UniProtKB-SubCell"/>
</dbReference>
<dbReference type="PROSITE" id="PS00134">
    <property type="entry name" value="TRYPSIN_HIS"/>
    <property type="match status" value="1"/>
</dbReference>
<dbReference type="PROSITE" id="PS00135">
    <property type="entry name" value="TRYPSIN_SER"/>
    <property type="match status" value="1"/>
</dbReference>
<evidence type="ECO:0000313" key="15">
    <source>
        <dbReference type="EMBL" id="CAE4600345.1"/>
    </source>
</evidence>
<evidence type="ECO:0000256" key="2">
    <source>
        <dbReference type="ARBA" id="ARBA00007664"/>
    </source>
</evidence>
<keyword evidence="11" id="KW-0720">Serine protease</keyword>
<dbReference type="InterPro" id="IPR018114">
    <property type="entry name" value="TRYPSIN_HIS"/>
</dbReference>
<dbReference type="AlphaFoldDB" id="A0A6V2DT37"/>
<protein>
    <recommendedName>
        <fullName evidence="10">trypsin</fullName>
        <ecNumber evidence="10">3.4.21.4</ecNumber>
    </recommendedName>
</protein>
<accession>A0A6V2DT37</accession>
<evidence type="ECO:0000256" key="5">
    <source>
        <dbReference type="ARBA" id="ARBA00022757"/>
    </source>
</evidence>
<keyword evidence="7" id="KW-1015">Disulfide bond</keyword>
<comment type="catalytic activity">
    <reaction evidence="9">
        <text>Preferential cleavage: Arg-|-Xaa, Lys-|-Xaa.</text>
        <dbReference type="EC" id="3.4.21.4"/>
    </reaction>
</comment>
<evidence type="ECO:0000256" key="12">
    <source>
        <dbReference type="SAM" id="SignalP"/>
    </source>
</evidence>
<feature type="domain" description="Peptidase S1" evidence="13">
    <location>
        <begin position="98"/>
        <end position="328"/>
    </location>
</feature>
<dbReference type="PRINTS" id="PR00722">
    <property type="entry name" value="CHYMOTRYPSIN"/>
</dbReference>
<evidence type="ECO:0000256" key="10">
    <source>
        <dbReference type="ARBA" id="ARBA00038868"/>
    </source>
</evidence>
<dbReference type="Gene3D" id="2.40.10.10">
    <property type="entry name" value="Trypsin-like serine proteases"/>
    <property type="match status" value="1"/>
</dbReference>
<dbReference type="Pfam" id="PF00089">
    <property type="entry name" value="Trypsin"/>
    <property type="match status" value="1"/>
</dbReference>
<dbReference type="SUPFAM" id="SSF50494">
    <property type="entry name" value="Trypsin-like serine proteases"/>
    <property type="match status" value="1"/>
</dbReference>
<feature type="chain" id="PRO_5035586346" description="trypsin" evidence="12">
    <location>
        <begin position="32"/>
        <end position="343"/>
    </location>
</feature>
<dbReference type="GO" id="GO:0006508">
    <property type="term" value="P:proteolysis"/>
    <property type="evidence" value="ECO:0007669"/>
    <property type="project" value="UniProtKB-KW"/>
</dbReference>
<comment type="subcellular location">
    <subcellularLocation>
        <location evidence="1">Secreted</location>
    </subcellularLocation>
</comment>
<keyword evidence="11" id="KW-0645">Protease</keyword>
<keyword evidence="5" id="KW-0222">Digestion</keyword>
<evidence type="ECO:0000313" key="14">
    <source>
        <dbReference type="EMBL" id="CAE4600343.1"/>
    </source>
</evidence>
<dbReference type="InterPro" id="IPR009003">
    <property type="entry name" value="Peptidase_S1_PA"/>
</dbReference>
<dbReference type="EMBL" id="HBNS01014046">
    <property type="protein sequence ID" value="CAE4600343.1"/>
    <property type="molecule type" value="Transcribed_RNA"/>
</dbReference>
<gene>
    <name evidence="14" type="ORF">DBRI00130_LOCUS11299</name>
    <name evidence="15" type="ORF">DBRI00130_LOCUS11300</name>
</gene>
<name>A0A6V2DT37_9STRA</name>
<evidence type="ECO:0000256" key="9">
    <source>
        <dbReference type="ARBA" id="ARBA00036320"/>
    </source>
</evidence>
<dbReference type="GO" id="GO:0007586">
    <property type="term" value="P:digestion"/>
    <property type="evidence" value="ECO:0007669"/>
    <property type="project" value="UniProtKB-KW"/>
</dbReference>
<dbReference type="FunFam" id="2.40.10.10:FF:000054">
    <property type="entry name" value="Complement C1r subcomponent"/>
    <property type="match status" value="1"/>
</dbReference>
<evidence type="ECO:0000256" key="11">
    <source>
        <dbReference type="RuleBase" id="RU363034"/>
    </source>
</evidence>
<organism evidence="14">
    <name type="scientific">Ditylum brightwellii</name>
    <dbReference type="NCBI Taxonomy" id="49249"/>
    <lineage>
        <taxon>Eukaryota</taxon>
        <taxon>Sar</taxon>
        <taxon>Stramenopiles</taxon>
        <taxon>Ochrophyta</taxon>
        <taxon>Bacillariophyta</taxon>
        <taxon>Mediophyceae</taxon>
        <taxon>Lithodesmiophycidae</taxon>
        <taxon>Lithodesmiales</taxon>
        <taxon>Lithodesmiaceae</taxon>
        <taxon>Ditylum</taxon>
    </lineage>
</organism>
<evidence type="ECO:0000256" key="1">
    <source>
        <dbReference type="ARBA" id="ARBA00004613"/>
    </source>
</evidence>
<feature type="signal peptide" evidence="12">
    <location>
        <begin position="1"/>
        <end position="31"/>
    </location>
</feature>
<dbReference type="InterPro" id="IPR001254">
    <property type="entry name" value="Trypsin_dom"/>
</dbReference>
<dbReference type="GO" id="GO:0004252">
    <property type="term" value="F:serine-type endopeptidase activity"/>
    <property type="evidence" value="ECO:0007669"/>
    <property type="project" value="UniProtKB-EC"/>
</dbReference>
<dbReference type="CDD" id="cd00190">
    <property type="entry name" value="Tryp_SPc"/>
    <property type="match status" value="1"/>
</dbReference>
<keyword evidence="11" id="KW-0378">Hydrolase</keyword>
<keyword evidence="3" id="KW-0964">Secreted</keyword>
<evidence type="ECO:0000256" key="3">
    <source>
        <dbReference type="ARBA" id="ARBA00022525"/>
    </source>
</evidence>
<dbReference type="EC" id="3.4.21.4" evidence="10"/>
<dbReference type="InterPro" id="IPR050430">
    <property type="entry name" value="Peptidase_S1"/>
</dbReference>
<keyword evidence="6" id="KW-0843">Virulence</keyword>
<keyword evidence="8" id="KW-0325">Glycoprotein</keyword>
<evidence type="ECO:0000256" key="6">
    <source>
        <dbReference type="ARBA" id="ARBA00023026"/>
    </source>
</evidence>
<dbReference type="InterPro" id="IPR033116">
    <property type="entry name" value="TRYPSIN_SER"/>
</dbReference>
<evidence type="ECO:0000259" key="13">
    <source>
        <dbReference type="PROSITE" id="PS50240"/>
    </source>
</evidence>
<sequence length="343" mass="37972">MSFKSETPLIAMRVFILLLVLLSALVGFSEGSNVRGDVVRKHENTLPEPSQPIPSVQTPSYAGVEISIHKKSKKNVRNRSKHGAQHFSTESLTADARVFNGLSASVNEFPFYALIMRPGNGTRAVGFCGSSHIEDEWILTAAHCDVQTDDYAWIKPLAPDRDGSLARIEECFKHPGYYFPNYDFQLCRLRQPSSIPTIRMADDTHNITGGTPLTAVGMGAENEGQFMTYNFKKAVLPYRTKEICESAYYHMFRQEVFRPESMLCAGGGTQDVCRGDSGGPLFHSSPTGDFILVGIVSFGPSCSPDSYRYPGVYADVRTARDWIDRVICNESSNGRTPSRLICS</sequence>
<proteinExistence type="inferred from homology"/>
<dbReference type="SMART" id="SM00020">
    <property type="entry name" value="Tryp_SPc"/>
    <property type="match status" value="1"/>
</dbReference>
<dbReference type="PANTHER" id="PTHR24276:SF97">
    <property type="entry name" value="GH13245P2-RELATED"/>
    <property type="match status" value="1"/>
</dbReference>
<evidence type="ECO:0000256" key="7">
    <source>
        <dbReference type="ARBA" id="ARBA00023157"/>
    </source>
</evidence>
<comment type="similarity">
    <text evidence="2">Belongs to the peptidase S1 family.</text>
</comment>